<keyword evidence="3" id="KW-1185">Reference proteome</keyword>
<dbReference type="Proteomes" id="UP000562254">
    <property type="component" value="Unassembled WGS sequence"/>
</dbReference>
<keyword evidence="1" id="KW-1133">Transmembrane helix</keyword>
<accession>A0A840Y6B2</accession>
<dbReference type="AlphaFoldDB" id="A0A840Y6B2"/>
<proteinExistence type="predicted"/>
<evidence type="ECO:0000256" key="1">
    <source>
        <dbReference type="SAM" id="Phobius"/>
    </source>
</evidence>
<evidence type="ECO:0000313" key="2">
    <source>
        <dbReference type="EMBL" id="MBB5689434.1"/>
    </source>
</evidence>
<protein>
    <submittedName>
        <fullName evidence="2">Uncharacterized protein</fullName>
    </submittedName>
</protein>
<gene>
    <name evidence="2" type="ORF">FHS88_001559</name>
</gene>
<dbReference type="RefSeq" id="WP_184483224.1">
    <property type="nucleotide sequence ID" value="NZ_JAAEDJ010000087.1"/>
</dbReference>
<keyword evidence="1" id="KW-0472">Membrane</keyword>
<organism evidence="2 3">
    <name type="scientific">Neoroseomonas alkaliterrae</name>
    <dbReference type="NCBI Taxonomy" id="1452450"/>
    <lineage>
        <taxon>Bacteria</taxon>
        <taxon>Pseudomonadati</taxon>
        <taxon>Pseudomonadota</taxon>
        <taxon>Alphaproteobacteria</taxon>
        <taxon>Acetobacterales</taxon>
        <taxon>Acetobacteraceae</taxon>
        <taxon>Neoroseomonas</taxon>
    </lineage>
</organism>
<keyword evidence="1" id="KW-0812">Transmembrane</keyword>
<name>A0A840Y6B2_9PROT</name>
<comment type="caution">
    <text evidence="2">The sequence shown here is derived from an EMBL/GenBank/DDBJ whole genome shotgun (WGS) entry which is preliminary data.</text>
</comment>
<sequence>MGVLAYAAAIAVALAGIALALWFGAVAKGLSTVRGVFEGFLADDSPRGARELSAAAAERIRNPLLRRIVTRRVAQMAGTMLVRQVVTRLEEQIRAAWITAAAGVALVVFAFFVPGLLR</sequence>
<dbReference type="EMBL" id="JACIJE010000003">
    <property type="protein sequence ID" value="MBB5689434.1"/>
    <property type="molecule type" value="Genomic_DNA"/>
</dbReference>
<reference evidence="2 3" key="1">
    <citation type="submission" date="2020-08" db="EMBL/GenBank/DDBJ databases">
        <title>Genomic Encyclopedia of Type Strains, Phase IV (KMG-IV): sequencing the most valuable type-strain genomes for metagenomic binning, comparative biology and taxonomic classification.</title>
        <authorList>
            <person name="Goeker M."/>
        </authorList>
    </citation>
    <scope>NUCLEOTIDE SEQUENCE [LARGE SCALE GENOMIC DNA]</scope>
    <source>
        <strain evidence="2 3">DSM 25895</strain>
    </source>
</reference>
<feature type="transmembrane region" description="Helical" evidence="1">
    <location>
        <begin position="95"/>
        <end position="117"/>
    </location>
</feature>
<evidence type="ECO:0000313" key="3">
    <source>
        <dbReference type="Proteomes" id="UP000562254"/>
    </source>
</evidence>